<keyword evidence="9" id="KW-1185">Reference proteome</keyword>
<keyword evidence="4 7" id="KW-1133">Transmembrane helix</keyword>
<evidence type="ECO:0000256" key="7">
    <source>
        <dbReference type="SAM" id="Phobius"/>
    </source>
</evidence>
<dbReference type="STRING" id="431595.K3X2D4"/>
<feature type="transmembrane region" description="Helical" evidence="7">
    <location>
        <begin position="424"/>
        <end position="444"/>
    </location>
</feature>
<sequence>MKQPTHGDKGNADNASHLRPEAQSSYAVYRQIGALIGLGLLQSLSFGIMAPMMPIITTEYFAREYTKGTPINCGKHAKTDACVFGSKEADWWSSIFSATGCLLLFFLSPIIGQASDTYGRKIFLVLSQVARLGVPFTVLLFAEYGGSIMPYFALRFVDSAFGTASVSSAAVADVVSPANRAAAFGILFATFMIGYCISAGLAPFFSRYHALQVSCVLFVLRVIWAVFLLPETLPPSKRAKKSSRRIENPIRAMAILWRSQLFIRLTCLIALTSFVTNGLYQIQLFYLNTVVSFNEKDTSRIMLFGGVLGILAQLFLLKPLMDCFKEKGVIVIALLASIIQCVGYTISAYYPEKWLLFAFAVPSTLSDFAFAAIASLKSINVSEKEQGRLQGAIYGARAIFEAAGPVVYAAIYSRMKAHSPFSCAVPFILSGVLYIISIGVALSLPVPAHSGIKTPPLMSPTVIATPSSSMFFSTDDEGDSESDGLSSFDRETEEVLVEPLLGPSSSSAYADV</sequence>
<dbReference type="Proteomes" id="UP000019132">
    <property type="component" value="Unassembled WGS sequence"/>
</dbReference>
<feature type="transmembrane region" description="Helical" evidence="7">
    <location>
        <begin position="329"/>
        <end position="350"/>
    </location>
</feature>
<evidence type="ECO:0000256" key="1">
    <source>
        <dbReference type="ARBA" id="ARBA00004141"/>
    </source>
</evidence>
<dbReference type="EMBL" id="GL376562">
    <property type="status" value="NOT_ANNOTATED_CDS"/>
    <property type="molecule type" value="Genomic_DNA"/>
</dbReference>
<comment type="subcellular location">
    <subcellularLocation>
        <location evidence="1">Membrane</location>
        <topology evidence="1">Multi-pass membrane protein</topology>
    </subcellularLocation>
</comment>
<protein>
    <recommendedName>
        <fullName evidence="10">Major facilitator superfamily (MFS) profile domain-containing protein</fullName>
    </recommendedName>
</protein>
<dbReference type="GO" id="GO:0022857">
    <property type="term" value="F:transmembrane transporter activity"/>
    <property type="evidence" value="ECO:0007669"/>
    <property type="project" value="InterPro"/>
</dbReference>
<dbReference type="eggNOG" id="KOG2816">
    <property type="taxonomic scope" value="Eukaryota"/>
</dbReference>
<evidence type="ECO:0000256" key="2">
    <source>
        <dbReference type="ARBA" id="ARBA00022448"/>
    </source>
</evidence>
<dbReference type="VEuPathDB" id="FungiDB:PYU1_G011358"/>
<dbReference type="EnsemblProtists" id="PYU1_T011383">
    <property type="protein sequence ID" value="PYU1_T011383"/>
    <property type="gene ID" value="PYU1_G011358"/>
</dbReference>
<evidence type="ECO:0000256" key="6">
    <source>
        <dbReference type="SAM" id="MobiDB-lite"/>
    </source>
</evidence>
<dbReference type="PANTHER" id="PTHR23504">
    <property type="entry name" value="MAJOR FACILITATOR SUPERFAMILY DOMAIN-CONTAINING PROTEIN 10"/>
    <property type="match status" value="1"/>
</dbReference>
<proteinExistence type="predicted"/>
<feature type="transmembrane region" description="Helical" evidence="7">
    <location>
        <begin position="300"/>
        <end position="317"/>
    </location>
</feature>
<dbReference type="PANTHER" id="PTHR23504:SF1">
    <property type="entry name" value="GH21943P-RELATED"/>
    <property type="match status" value="1"/>
</dbReference>
<dbReference type="Pfam" id="PF07690">
    <property type="entry name" value="MFS_1"/>
    <property type="match status" value="1"/>
</dbReference>
<name>K3X2D4_GLOUD</name>
<feature type="compositionally biased region" description="Polar residues" evidence="6">
    <location>
        <begin position="503"/>
        <end position="512"/>
    </location>
</feature>
<dbReference type="GO" id="GO:0016020">
    <property type="term" value="C:membrane"/>
    <property type="evidence" value="ECO:0007669"/>
    <property type="project" value="UniProtKB-SubCell"/>
</dbReference>
<dbReference type="Gene3D" id="1.20.1250.20">
    <property type="entry name" value="MFS general substrate transporter like domains"/>
    <property type="match status" value="1"/>
</dbReference>
<dbReference type="PRINTS" id="PR01035">
    <property type="entry name" value="TCRTETA"/>
</dbReference>
<evidence type="ECO:0000313" key="9">
    <source>
        <dbReference type="Proteomes" id="UP000019132"/>
    </source>
</evidence>
<reference evidence="8" key="3">
    <citation type="submission" date="2015-02" db="UniProtKB">
        <authorList>
            <consortium name="EnsemblProtists"/>
        </authorList>
    </citation>
    <scope>IDENTIFICATION</scope>
    <source>
        <strain evidence="8">DAOM BR144</strain>
    </source>
</reference>
<dbReference type="OMA" id="LELMWYG"/>
<dbReference type="InterPro" id="IPR036259">
    <property type="entry name" value="MFS_trans_sf"/>
</dbReference>
<reference evidence="9" key="1">
    <citation type="journal article" date="2010" name="Genome Biol.">
        <title>Genome sequence of the necrotrophic plant pathogen Pythium ultimum reveals original pathogenicity mechanisms and effector repertoire.</title>
        <authorList>
            <person name="Levesque C.A."/>
            <person name="Brouwer H."/>
            <person name="Cano L."/>
            <person name="Hamilton J.P."/>
            <person name="Holt C."/>
            <person name="Huitema E."/>
            <person name="Raffaele S."/>
            <person name="Robideau G.P."/>
            <person name="Thines M."/>
            <person name="Win J."/>
            <person name="Zerillo M.M."/>
            <person name="Beakes G.W."/>
            <person name="Boore J.L."/>
            <person name="Busam D."/>
            <person name="Dumas B."/>
            <person name="Ferriera S."/>
            <person name="Fuerstenberg S.I."/>
            <person name="Gachon C.M."/>
            <person name="Gaulin E."/>
            <person name="Govers F."/>
            <person name="Grenville-Briggs L."/>
            <person name="Horner N."/>
            <person name="Hostetler J."/>
            <person name="Jiang R.H."/>
            <person name="Johnson J."/>
            <person name="Krajaejun T."/>
            <person name="Lin H."/>
            <person name="Meijer H.J."/>
            <person name="Moore B."/>
            <person name="Morris P."/>
            <person name="Phuntmart V."/>
            <person name="Puiu D."/>
            <person name="Shetty J."/>
            <person name="Stajich J.E."/>
            <person name="Tripathy S."/>
            <person name="Wawra S."/>
            <person name="van West P."/>
            <person name="Whitty B.R."/>
            <person name="Coutinho P.M."/>
            <person name="Henrissat B."/>
            <person name="Martin F."/>
            <person name="Thomas P.D."/>
            <person name="Tyler B.M."/>
            <person name="De Vries R.P."/>
            <person name="Kamoun S."/>
            <person name="Yandell M."/>
            <person name="Tisserat N."/>
            <person name="Buell C.R."/>
        </authorList>
    </citation>
    <scope>NUCLEOTIDE SEQUENCE</scope>
    <source>
        <strain evidence="9">DAOM:BR144</strain>
    </source>
</reference>
<feature type="transmembrane region" description="Helical" evidence="7">
    <location>
        <begin position="356"/>
        <end position="379"/>
    </location>
</feature>
<keyword evidence="3 7" id="KW-0812">Transmembrane</keyword>
<keyword evidence="5 7" id="KW-0472">Membrane</keyword>
<evidence type="ECO:0000256" key="3">
    <source>
        <dbReference type="ARBA" id="ARBA00022692"/>
    </source>
</evidence>
<dbReference type="SUPFAM" id="SSF103473">
    <property type="entry name" value="MFS general substrate transporter"/>
    <property type="match status" value="1"/>
</dbReference>
<feature type="transmembrane region" description="Helical" evidence="7">
    <location>
        <begin position="184"/>
        <end position="205"/>
    </location>
</feature>
<accession>K3X2D4</accession>
<dbReference type="HOGENOM" id="CLU_053244_0_0_1"/>
<dbReference type="InterPro" id="IPR011701">
    <property type="entry name" value="MFS"/>
</dbReference>
<feature type="transmembrane region" description="Helical" evidence="7">
    <location>
        <begin position="261"/>
        <end position="280"/>
    </location>
</feature>
<evidence type="ECO:0008006" key="10">
    <source>
        <dbReference type="Google" id="ProtNLM"/>
    </source>
</evidence>
<dbReference type="InParanoid" id="K3X2D4"/>
<evidence type="ECO:0000256" key="4">
    <source>
        <dbReference type="ARBA" id="ARBA00022989"/>
    </source>
</evidence>
<organism evidence="8 9">
    <name type="scientific">Globisporangium ultimum (strain ATCC 200006 / CBS 805.95 / DAOM BR144)</name>
    <name type="common">Pythium ultimum</name>
    <dbReference type="NCBI Taxonomy" id="431595"/>
    <lineage>
        <taxon>Eukaryota</taxon>
        <taxon>Sar</taxon>
        <taxon>Stramenopiles</taxon>
        <taxon>Oomycota</taxon>
        <taxon>Peronosporomycetes</taxon>
        <taxon>Pythiales</taxon>
        <taxon>Pythiaceae</taxon>
        <taxon>Globisporangium</taxon>
    </lineage>
</organism>
<dbReference type="InterPro" id="IPR001958">
    <property type="entry name" value="Tet-R_TetA/multi-R_MdtG-like"/>
</dbReference>
<feature type="transmembrane region" description="Helical" evidence="7">
    <location>
        <begin position="391"/>
        <end position="412"/>
    </location>
</feature>
<keyword evidence="2" id="KW-0813">Transport</keyword>
<feature type="transmembrane region" description="Helical" evidence="7">
    <location>
        <begin position="32"/>
        <end position="56"/>
    </location>
</feature>
<evidence type="ECO:0000313" key="8">
    <source>
        <dbReference type="EnsemblProtists" id="PYU1_T011383"/>
    </source>
</evidence>
<feature type="transmembrane region" description="Helical" evidence="7">
    <location>
        <begin position="91"/>
        <end position="110"/>
    </location>
</feature>
<evidence type="ECO:0000256" key="5">
    <source>
        <dbReference type="ARBA" id="ARBA00023136"/>
    </source>
</evidence>
<dbReference type="AlphaFoldDB" id="K3X2D4"/>
<reference evidence="9" key="2">
    <citation type="submission" date="2010-04" db="EMBL/GenBank/DDBJ databases">
        <authorList>
            <person name="Buell R."/>
            <person name="Hamilton J."/>
            <person name="Hostetler J."/>
        </authorList>
    </citation>
    <scope>NUCLEOTIDE SEQUENCE [LARGE SCALE GENOMIC DNA]</scope>
    <source>
        <strain evidence="9">DAOM:BR144</strain>
    </source>
</reference>
<feature type="region of interest" description="Disordered" evidence="6">
    <location>
        <begin position="473"/>
        <end position="512"/>
    </location>
</feature>